<dbReference type="AlphaFoldDB" id="A0A176K3Y8"/>
<dbReference type="EMBL" id="JFHK01000002">
    <property type="protein sequence ID" value="OAA31827.1"/>
    <property type="molecule type" value="Genomic_DNA"/>
</dbReference>
<organism evidence="9 10">
    <name type="scientific">Kosmotoga arenicorallina S304</name>
    <dbReference type="NCBI Taxonomy" id="1453497"/>
    <lineage>
        <taxon>Bacteria</taxon>
        <taxon>Thermotogati</taxon>
        <taxon>Thermotogota</taxon>
        <taxon>Thermotogae</taxon>
        <taxon>Kosmotogales</taxon>
        <taxon>Kosmotogaceae</taxon>
        <taxon>Kosmotoga</taxon>
    </lineage>
</organism>
<name>A0A176K3Y8_9BACT</name>
<dbReference type="OrthoDB" id="9783570at2"/>
<dbReference type="InterPro" id="IPR006273">
    <property type="entry name" value="Orotate_PRibTrfase_bac"/>
</dbReference>
<evidence type="ECO:0000259" key="8">
    <source>
        <dbReference type="Pfam" id="PF00156"/>
    </source>
</evidence>
<dbReference type="HAMAP" id="MF_01208">
    <property type="entry name" value="PyrE"/>
    <property type="match status" value="1"/>
</dbReference>
<dbReference type="PATRIC" id="fig|1453497.3.peg.611"/>
<dbReference type="CDD" id="cd06223">
    <property type="entry name" value="PRTases_typeI"/>
    <property type="match status" value="1"/>
</dbReference>
<feature type="binding site" evidence="7">
    <location>
        <position position="146"/>
    </location>
    <ligand>
        <name>orotate</name>
        <dbReference type="ChEBI" id="CHEBI:30839"/>
    </ligand>
</feature>
<evidence type="ECO:0000256" key="5">
    <source>
        <dbReference type="ARBA" id="ARBA00022842"/>
    </source>
</evidence>
<feature type="binding site" evidence="7">
    <location>
        <position position="118"/>
    </location>
    <ligand>
        <name>orotate</name>
        <dbReference type="ChEBI" id="CHEBI:30839"/>
    </ligand>
</feature>
<keyword evidence="10" id="KW-1185">Reference proteome</keyword>
<comment type="caution">
    <text evidence="7">Lacks conserved residue(s) required for the propagation of feature annotation.</text>
</comment>
<comment type="function">
    <text evidence="7">Catalyzes the transfer of a ribosyl phosphate group from 5-phosphoribose 1-diphosphate to orotate, leading to the formation of orotidine monophosphate (OMP).</text>
</comment>
<dbReference type="GO" id="GO:0000287">
    <property type="term" value="F:magnesium ion binding"/>
    <property type="evidence" value="ECO:0007669"/>
    <property type="project" value="UniProtKB-UniRule"/>
</dbReference>
<evidence type="ECO:0000256" key="7">
    <source>
        <dbReference type="HAMAP-Rule" id="MF_01208"/>
    </source>
</evidence>
<keyword evidence="5 7" id="KW-0460">Magnesium</keyword>
<evidence type="ECO:0000256" key="1">
    <source>
        <dbReference type="ARBA" id="ARBA00004889"/>
    </source>
</evidence>
<keyword evidence="6 7" id="KW-0665">Pyrimidine biosynthesis</keyword>
<dbReference type="InterPro" id="IPR023031">
    <property type="entry name" value="OPRT"/>
</dbReference>
<comment type="pathway">
    <text evidence="1 7">Pyrimidine metabolism; UMP biosynthesis via de novo pathway; UMP from orotate: step 1/2.</text>
</comment>
<comment type="cofactor">
    <cofactor evidence="7">
        <name>Mg(2+)</name>
        <dbReference type="ChEBI" id="CHEBI:18420"/>
    </cofactor>
</comment>
<feature type="binding site" description="in other chain" evidence="7">
    <location>
        <begin position="114"/>
        <end position="122"/>
    </location>
    <ligand>
        <name>5-phospho-alpha-D-ribose 1-diphosphate</name>
        <dbReference type="ChEBI" id="CHEBI:58017"/>
        <note>ligand shared between dimeric partners</note>
    </ligand>
</feature>
<dbReference type="RefSeq" id="WP_068345457.1">
    <property type="nucleotide sequence ID" value="NZ_JFHK01000002.1"/>
</dbReference>
<dbReference type="Pfam" id="PF00156">
    <property type="entry name" value="Pribosyltran"/>
    <property type="match status" value="1"/>
</dbReference>
<comment type="similarity">
    <text evidence="7">Belongs to the purine/pyrimidine phosphoribosyltransferase family. PyrE subfamily.</text>
</comment>
<feature type="binding site" evidence="7">
    <location>
        <position position="91"/>
    </location>
    <ligand>
        <name>5-phospho-alpha-D-ribose 1-diphosphate</name>
        <dbReference type="ChEBI" id="CHEBI:58017"/>
        <note>ligand shared between dimeric partners</note>
    </ligand>
</feature>
<evidence type="ECO:0000256" key="3">
    <source>
        <dbReference type="ARBA" id="ARBA00022676"/>
    </source>
</evidence>
<comment type="subunit">
    <text evidence="7">Homodimer.</text>
</comment>
<comment type="caution">
    <text evidence="9">The sequence shown here is derived from an EMBL/GenBank/DDBJ whole genome shotgun (WGS) entry which is preliminary data.</text>
</comment>
<evidence type="ECO:0000256" key="4">
    <source>
        <dbReference type="ARBA" id="ARBA00022679"/>
    </source>
</evidence>
<proteinExistence type="inferred from homology"/>
<feature type="domain" description="Phosphoribosyltransferase" evidence="8">
    <location>
        <begin position="48"/>
        <end position="160"/>
    </location>
</feature>
<evidence type="ECO:0000256" key="2">
    <source>
        <dbReference type="ARBA" id="ARBA00011971"/>
    </source>
</evidence>
<dbReference type="PANTHER" id="PTHR19278">
    <property type="entry name" value="OROTATE PHOSPHORIBOSYLTRANSFERASE"/>
    <property type="match status" value="1"/>
</dbReference>
<dbReference type="GO" id="GO:0044205">
    <property type="term" value="P:'de novo' UMP biosynthetic process"/>
    <property type="evidence" value="ECO:0007669"/>
    <property type="project" value="UniProtKB-UniRule"/>
</dbReference>
<keyword evidence="4 7" id="KW-0808">Transferase</keyword>
<dbReference type="UniPathway" id="UPA00070">
    <property type="reaction ID" value="UER00119"/>
</dbReference>
<gene>
    <name evidence="7" type="primary">pyrE</name>
    <name evidence="9" type="ORF">AT15_03075</name>
</gene>
<accession>A0A176K3Y8</accession>
<evidence type="ECO:0000256" key="6">
    <source>
        <dbReference type="ARBA" id="ARBA00022975"/>
    </source>
</evidence>
<evidence type="ECO:0000313" key="9">
    <source>
        <dbReference type="EMBL" id="OAA31827.1"/>
    </source>
</evidence>
<dbReference type="InterPro" id="IPR029057">
    <property type="entry name" value="PRTase-like"/>
</dbReference>
<dbReference type="SUPFAM" id="SSF53271">
    <property type="entry name" value="PRTase-like"/>
    <property type="match status" value="1"/>
</dbReference>
<dbReference type="PANTHER" id="PTHR19278:SF9">
    <property type="entry name" value="URIDINE 5'-MONOPHOSPHATE SYNTHASE"/>
    <property type="match status" value="1"/>
</dbReference>
<dbReference type="Proteomes" id="UP000077339">
    <property type="component" value="Unassembled WGS sequence"/>
</dbReference>
<evidence type="ECO:0000313" key="10">
    <source>
        <dbReference type="Proteomes" id="UP000077339"/>
    </source>
</evidence>
<reference evidence="9 10" key="1">
    <citation type="submission" date="2014-02" db="EMBL/GenBank/DDBJ databases">
        <title>Kosmotoga genome sequencing.</title>
        <authorList>
            <person name="Pollo S.M."/>
            <person name="Charchuk R."/>
            <person name="Nesbo C.L."/>
        </authorList>
    </citation>
    <scope>NUCLEOTIDE SEQUENCE [LARGE SCALE GENOMIC DNA]</scope>
    <source>
        <strain evidence="9 10">S304</strain>
    </source>
</reference>
<dbReference type="InterPro" id="IPR000836">
    <property type="entry name" value="PRTase_dom"/>
</dbReference>
<dbReference type="NCBIfam" id="TIGR01367">
    <property type="entry name" value="pyrE_Therm"/>
    <property type="match status" value="1"/>
</dbReference>
<protein>
    <recommendedName>
        <fullName evidence="2 7">Orotate phosphoribosyltransferase</fullName>
        <shortName evidence="7">OPRT</shortName>
        <shortName evidence="7">OPRTase</shortName>
        <ecNumber evidence="2 7">2.4.2.10</ecNumber>
    </recommendedName>
</protein>
<keyword evidence="3 7" id="KW-0328">Glycosyltransferase</keyword>
<dbReference type="GO" id="GO:0019856">
    <property type="term" value="P:pyrimidine nucleobase biosynthetic process"/>
    <property type="evidence" value="ECO:0007669"/>
    <property type="project" value="InterPro"/>
</dbReference>
<dbReference type="EC" id="2.4.2.10" evidence="2 7"/>
<dbReference type="Gene3D" id="3.40.50.2020">
    <property type="match status" value="1"/>
</dbReference>
<dbReference type="GO" id="GO:0004588">
    <property type="term" value="F:orotate phosphoribosyltransferase activity"/>
    <property type="evidence" value="ECO:0007669"/>
    <property type="project" value="UniProtKB-UniRule"/>
</dbReference>
<dbReference type="STRING" id="1453497.AT15_03075"/>
<sequence length="192" mass="21032">MDDKEAMEILLSLGAVLKGHFLLSSGKHSDTYIQCAKLFQYPKYSELFSKKLADEFAIDKIDVVIGPALGGVVLAYEMAKQLNVRGIFAERVQGQMQLRRGFEINRGEKVLIVEDVITTGGSTKEVMQVVKKLGGEIIGIGSVVDRSNDQVDFGVKFKSLLKINAVTYEPPNCPLCKKGIPVVKPGSRGNRS</sequence>
<comment type="catalytic activity">
    <reaction evidence="7">
        <text>orotidine 5'-phosphate + diphosphate = orotate + 5-phospho-alpha-D-ribose 1-diphosphate</text>
        <dbReference type="Rhea" id="RHEA:10380"/>
        <dbReference type="ChEBI" id="CHEBI:30839"/>
        <dbReference type="ChEBI" id="CHEBI:33019"/>
        <dbReference type="ChEBI" id="CHEBI:57538"/>
        <dbReference type="ChEBI" id="CHEBI:58017"/>
        <dbReference type="EC" id="2.4.2.10"/>
    </reaction>
</comment>